<keyword evidence="2" id="KW-1185">Reference proteome</keyword>
<reference evidence="1" key="1">
    <citation type="submission" date="2019-12" db="EMBL/GenBank/DDBJ databases">
        <authorList>
            <person name="Scholes J."/>
        </authorList>
    </citation>
    <scope>NUCLEOTIDE SEQUENCE</scope>
</reference>
<feature type="non-terminal residue" evidence="1">
    <location>
        <position position="1"/>
    </location>
</feature>
<proteinExistence type="predicted"/>
<evidence type="ECO:0000313" key="1">
    <source>
        <dbReference type="EMBL" id="CAA0811792.1"/>
    </source>
</evidence>
<dbReference type="Pfam" id="PF08284">
    <property type="entry name" value="RVP_2"/>
    <property type="match status" value="1"/>
</dbReference>
<dbReference type="InterPro" id="IPR021109">
    <property type="entry name" value="Peptidase_aspartic_dom_sf"/>
</dbReference>
<dbReference type="CDD" id="cd00303">
    <property type="entry name" value="retropepsin_like"/>
    <property type="match status" value="1"/>
</dbReference>
<protein>
    <submittedName>
        <fullName evidence="1">Uncharacterized protein</fullName>
    </submittedName>
</protein>
<feature type="non-terminal residue" evidence="1">
    <location>
        <position position="364"/>
    </location>
</feature>
<dbReference type="SUPFAM" id="SSF50630">
    <property type="entry name" value="Acid proteases"/>
    <property type="match status" value="1"/>
</dbReference>
<evidence type="ECO:0000313" key="2">
    <source>
        <dbReference type="Proteomes" id="UP001153555"/>
    </source>
</evidence>
<organism evidence="1 2">
    <name type="scientific">Striga hermonthica</name>
    <name type="common">Purple witchweed</name>
    <name type="synonym">Buchnera hermonthica</name>
    <dbReference type="NCBI Taxonomy" id="68872"/>
    <lineage>
        <taxon>Eukaryota</taxon>
        <taxon>Viridiplantae</taxon>
        <taxon>Streptophyta</taxon>
        <taxon>Embryophyta</taxon>
        <taxon>Tracheophyta</taxon>
        <taxon>Spermatophyta</taxon>
        <taxon>Magnoliopsida</taxon>
        <taxon>eudicotyledons</taxon>
        <taxon>Gunneridae</taxon>
        <taxon>Pentapetalae</taxon>
        <taxon>asterids</taxon>
        <taxon>lamiids</taxon>
        <taxon>Lamiales</taxon>
        <taxon>Orobanchaceae</taxon>
        <taxon>Buchnereae</taxon>
        <taxon>Striga</taxon>
    </lineage>
</organism>
<dbReference type="EMBL" id="CACSLK010009559">
    <property type="protein sequence ID" value="CAA0811792.1"/>
    <property type="molecule type" value="Genomic_DNA"/>
</dbReference>
<gene>
    <name evidence="1" type="ORF">SHERM_12662</name>
</gene>
<dbReference type="Proteomes" id="UP001153555">
    <property type="component" value="Unassembled WGS sequence"/>
</dbReference>
<sequence>AFVGGLKAELGAEVRLDRPRSTRAAMEVARLHDDHLVAVRRARPSEGRTDVRRANVVVDDTPPWVEVKPTVGDGTRTTSNYRRLTEDEIQRRREKGLCFTCNEKFVPGYKCKGKEIFVLEIEEGREEEKPQEESWLHMVKCNKRGPKMIKFTAEIKDMLLEVLVDSGSSLNFIDERIAQKLKLVPTKVKRFGVKVANGHKLQGSQLFKKVPIMAQYHELEIAFYALPLKATNIVLGVQWLETLGPITTDYKRGKMELEDQESALIDALSRKVKGDLTYVVTQQSRLIQEFAQMQIQVVDALSTAITGSVSSMQVQPTLRERIRREQASDVFVRAIDAKACAGGIEGFHRGTDGASEFRGIVVPK</sequence>
<dbReference type="OrthoDB" id="425619at2759"/>
<dbReference type="AlphaFoldDB" id="A0A9N7MMZ5"/>
<accession>A0A9N7MMZ5</accession>
<dbReference type="Gene3D" id="2.40.70.10">
    <property type="entry name" value="Acid Proteases"/>
    <property type="match status" value="1"/>
</dbReference>
<name>A0A9N7MMZ5_STRHE</name>
<comment type="caution">
    <text evidence="1">The sequence shown here is derived from an EMBL/GenBank/DDBJ whole genome shotgun (WGS) entry which is preliminary data.</text>
</comment>